<dbReference type="InterPro" id="IPR036864">
    <property type="entry name" value="Zn2-C6_fun-type_DNA-bd_sf"/>
</dbReference>
<reference evidence="2 3" key="1">
    <citation type="submission" date="2021-06" db="EMBL/GenBank/DDBJ databases">
        <authorList>
            <person name="Kallberg Y."/>
            <person name="Tangrot J."/>
            <person name="Rosling A."/>
        </authorList>
    </citation>
    <scope>NUCLEOTIDE SEQUENCE [LARGE SCALE GENOMIC DNA]</scope>
    <source>
        <strain evidence="2 3">120-4 pot B 10/14</strain>
    </source>
</reference>
<evidence type="ECO:0000313" key="2">
    <source>
        <dbReference type="EMBL" id="CAG8833142.1"/>
    </source>
</evidence>
<sequence length="116" mass="13342">CRKKHLKCSEGTTCTNCTLHSLECVYIKPLKKRGPRTVNRLTYVFESNFGDTASIEQEHSLISTGHQFSSPTPSYVIEESQQTQSNFVHDQEYFDDIYAMSNNYMPVNFMLPSSEF</sequence>
<dbReference type="CDD" id="cd00067">
    <property type="entry name" value="GAL4"/>
    <property type="match status" value="1"/>
</dbReference>
<evidence type="ECO:0000313" key="3">
    <source>
        <dbReference type="Proteomes" id="UP000789901"/>
    </source>
</evidence>
<keyword evidence="3" id="KW-1185">Reference proteome</keyword>
<evidence type="ECO:0000259" key="1">
    <source>
        <dbReference type="Pfam" id="PF00172"/>
    </source>
</evidence>
<feature type="non-terminal residue" evidence="2">
    <location>
        <position position="116"/>
    </location>
</feature>
<dbReference type="Pfam" id="PF00172">
    <property type="entry name" value="Zn_clus"/>
    <property type="match status" value="1"/>
</dbReference>
<comment type="caution">
    <text evidence="2">The sequence shown here is derived from an EMBL/GenBank/DDBJ whole genome shotgun (WGS) entry which is preliminary data.</text>
</comment>
<proteinExistence type="predicted"/>
<protein>
    <submittedName>
        <fullName evidence="2">38737_t:CDS:1</fullName>
    </submittedName>
</protein>
<accession>A0ABN7WIJ9</accession>
<organism evidence="2 3">
    <name type="scientific">Gigaspora margarita</name>
    <dbReference type="NCBI Taxonomy" id="4874"/>
    <lineage>
        <taxon>Eukaryota</taxon>
        <taxon>Fungi</taxon>
        <taxon>Fungi incertae sedis</taxon>
        <taxon>Mucoromycota</taxon>
        <taxon>Glomeromycotina</taxon>
        <taxon>Glomeromycetes</taxon>
        <taxon>Diversisporales</taxon>
        <taxon>Gigasporaceae</taxon>
        <taxon>Gigaspora</taxon>
    </lineage>
</organism>
<dbReference type="SUPFAM" id="SSF57701">
    <property type="entry name" value="Zn2/Cys6 DNA-binding domain"/>
    <property type="match status" value="1"/>
</dbReference>
<dbReference type="EMBL" id="CAJVQB010046776">
    <property type="protein sequence ID" value="CAG8833142.1"/>
    <property type="molecule type" value="Genomic_DNA"/>
</dbReference>
<dbReference type="Gene3D" id="4.10.240.10">
    <property type="entry name" value="Zn(2)-C6 fungal-type DNA-binding domain"/>
    <property type="match status" value="1"/>
</dbReference>
<feature type="non-terminal residue" evidence="2">
    <location>
        <position position="1"/>
    </location>
</feature>
<name>A0ABN7WIJ9_GIGMA</name>
<dbReference type="Proteomes" id="UP000789901">
    <property type="component" value="Unassembled WGS sequence"/>
</dbReference>
<feature type="domain" description="Zn(2)-C6 fungal-type" evidence="1">
    <location>
        <begin position="1"/>
        <end position="32"/>
    </location>
</feature>
<gene>
    <name evidence="2" type="ORF">GMARGA_LOCUS31405</name>
</gene>
<dbReference type="InterPro" id="IPR001138">
    <property type="entry name" value="Zn2Cys6_DnaBD"/>
</dbReference>